<evidence type="ECO:0000313" key="3">
    <source>
        <dbReference type="Proteomes" id="UP000189935"/>
    </source>
</evidence>
<protein>
    <recommendedName>
        <fullName evidence="4">KTSC domain-containing protein</fullName>
    </recommendedName>
</protein>
<dbReference type="EMBL" id="LT670844">
    <property type="protein sequence ID" value="SHK05540.1"/>
    <property type="molecule type" value="Genomic_DNA"/>
</dbReference>
<accession>A0A1M6PCF3</accession>
<evidence type="ECO:0008006" key="4">
    <source>
        <dbReference type="Google" id="ProtNLM"/>
    </source>
</evidence>
<keyword evidence="1" id="KW-0732">Signal</keyword>
<evidence type="ECO:0000256" key="1">
    <source>
        <dbReference type="SAM" id="SignalP"/>
    </source>
</evidence>
<organism evidence="2 3">
    <name type="scientific">Bradyrhizobium lablabi</name>
    <dbReference type="NCBI Taxonomy" id="722472"/>
    <lineage>
        <taxon>Bacteria</taxon>
        <taxon>Pseudomonadati</taxon>
        <taxon>Pseudomonadota</taxon>
        <taxon>Alphaproteobacteria</taxon>
        <taxon>Hyphomicrobiales</taxon>
        <taxon>Nitrobacteraceae</taxon>
        <taxon>Bradyrhizobium</taxon>
    </lineage>
</organism>
<gene>
    <name evidence="2" type="ORF">SAMN05444159_2296</name>
</gene>
<evidence type="ECO:0000313" key="2">
    <source>
        <dbReference type="EMBL" id="SHK05540.1"/>
    </source>
</evidence>
<dbReference type="RefSeq" id="WP_079538235.1">
    <property type="nucleotide sequence ID" value="NZ_LT670844.1"/>
</dbReference>
<feature type="chain" id="PRO_5012455054" description="KTSC domain-containing protein" evidence="1">
    <location>
        <begin position="27"/>
        <end position="85"/>
    </location>
</feature>
<proteinExistence type="predicted"/>
<dbReference type="Proteomes" id="UP000189935">
    <property type="component" value="Chromosome I"/>
</dbReference>
<reference evidence="2 3" key="1">
    <citation type="submission" date="2016-11" db="EMBL/GenBank/DDBJ databases">
        <authorList>
            <person name="Jaros S."/>
            <person name="Januszkiewicz K."/>
            <person name="Wedrychowicz H."/>
        </authorList>
    </citation>
    <scope>NUCLEOTIDE SEQUENCE [LARGE SCALE GENOMIC DNA]</scope>
    <source>
        <strain evidence="2 3">GAS499</strain>
    </source>
</reference>
<feature type="signal peptide" evidence="1">
    <location>
        <begin position="1"/>
        <end position="26"/>
    </location>
</feature>
<dbReference type="OrthoDB" id="8242834at2"/>
<dbReference type="AlphaFoldDB" id="A0A1M6PCF3"/>
<sequence>MRRLPALCAAACIAVAAVAVVSPAEAGYYLIRWDNTGVCQVWNDTLTFKPWQWPSNYKVISKPVPTFSAAFAAKETLRQQGRCTV</sequence>
<name>A0A1M6PCF3_9BRAD</name>